<dbReference type="EMBL" id="AESD01000866">
    <property type="protein sequence ID" value="EHJ09702.1"/>
    <property type="molecule type" value="Genomic_DNA"/>
</dbReference>
<feature type="transmembrane region" description="Helical" evidence="1">
    <location>
        <begin position="21"/>
        <end position="39"/>
    </location>
</feature>
<evidence type="ECO:0000313" key="3">
    <source>
        <dbReference type="Proteomes" id="UP000003477"/>
    </source>
</evidence>
<dbReference type="AlphaFoldDB" id="G5JDM8"/>
<keyword evidence="1" id="KW-1133">Transmembrane helix</keyword>
<evidence type="ECO:0000313" key="2">
    <source>
        <dbReference type="EMBL" id="EHJ09702.1"/>
    </source>
</evidence>
<name>G5JDM8_CROWT</name>
<keyword evidence="1" id="KW-0812">Transmembrane</keyword>
<evidence type="ECO:0000256" key="1">
    <source>
        <dbReference type="SAM" id="Phobius"/>
    </source>
</evidence>
<dbReference type="PATRIC" id="fig|423471.3.peg.5156"/>
<accession>G5JDM8</accession>
<comment type="caution">
    <text evidence="2">The sequence shown here is derived from an EMBL/GenBank/DDBJ whole genome shotgun (WGS) entry which is preliminary data.</text>
</comment>
<keyword evidence="1" id="KW-0472">Membrane</keyword>
<protein>
    <submittedName>
        <fullName evidence="2">Uncharacterized protein</fullName>
    </submittedName>
</protein>
<gene>
    <name evidence="2" type="ORF">CWATWH0003_5519</name>
</gene>
<reference evidence="2 3" key="1">
    <citation type="journal article" date="2011" name="Front. Microbiol.">
        <title>Two Strains of Crocosphaera watsonii with Highly Conserved Genomes are Distinguished by Strain-Specific Features.</title>
        <authorList>
            <person name="Bench S.R."/>
            <person name="Ilikchyan I.N."/>
            <person name="Tripp H.J."/>
            <person name="Zehr J.P."/>
        </authorList>
    </citation>
    <scope>NUCLEOTIDE SEQUENCE [LARGE SCALE GENOMIC DNA]</scope>
    <source>
        <strain evidence="2 3">WH 0003</strain>
    </source>
</reference>
<sequence>MACSNVGKPVPKNLITVLNEFWRVLKLFLPMVYIYWLIISI</sequence>
<organism evidence="2 3">
    <name type="scientific">Crocosphaera watsonii WH 0003</name>
    <dbReference type="NCBI Taxonomy" id="423471"/>
    <lineage>
        <taxon>Bacteria</taxon>
        <taxon>Bacillati</taxon>
        <taxon>Cyanobacteriota</taxon>
        <taxon>Cyanophyceae</taxon>
        <taxon>Oscillatoriophycideae</taxon>
        <taxon>Chroococcales</taxon>
        <taxon>Aphanothecaceae</taxon>
        <taxon>Crocosphaera</taxon>
    </lineage>
</organism>
<dbReference type="Proteomes" id="UP000003477">
    <property type="component" value="Unassembled WGS sequence"/>
</dbReference>
<proteinExistence type="predicted"/>